<reference evidence="2" key="1">
    <citation type="submission" date="2019-08" db="EMBL/GenBank/DDBJ databases">
        <authorList>
            <person name="Kucharzyk K."/>
            <person name="Murdoch R.W."/>
            <person name="Higgins S."/>
            <person name="Loffler F."/>
        </authorList>
    </citation>
    <scope>NUCLEOTIDE SEQUENCE</scope>
</reference>
<dbReference type="AlphaFoldDB" id="A0A644WI54"/>
<evidence type="ECO:0000313" key="2">
    <source>
        <dbReference type="EMBL" id="MPM03450.1"/>
    </source>
</evidence>
<keyword evidence="1" id="KW-0472">Membrane</keyword>
<organism evidence="2">
    <name type="scientific">bioreactor metagenome</name>
    <dbReference type="NCBI Taxonomy" id="1076179"/>
    <lineage>
        <taxon>unclassified sequences</taxon>
        <taxon>metagenomes</taxon>
        <taxon>ecological metagenomes</taxon>
    </lineage>
</organism>
<protein>
    <submittedName>
        <fullName evidence="2">Uncharacterized protein</fullName>
    </submittedName>
</protein>
<accession>A0A644WI54</accession>
<comment type="caution">
    <text evidence="2">The sequence shown here is derived from an EMBL/GenBank/DDBJ whole genome shotgun (WGS) entry which is preliminary data.</text>
</comment>
<gene>
    <name evidence="2" type="ORF">SDC9_49717</name>
</gene>
<sequence length="185" mass="21771">MKQFLRFLLRFIIGVVSAAALLVLLFWLFLVATGVAKYPRLTVEYKFHRYERSFETVYQFIDDFDLTPYENGKEPKSHLFAERNDMENSEQSYNIYSSNFRDHLSIEIDDESVSNALDVLFDQAGIAFISQFSESKDKDVYFAIKEYAGVVYSKSGEMPTDTPSNMYYYFSPMNGNWFYWYCDDN</sequence>
<name>A0A644WI54_9ZZZZ</name>
<proteinExistence type="predicted"/>
<dbReference type="EMBL" id="VSSQ01000954">
    <property type="protein sequence ID" value="MPM03450.1"/>
    <property type="molecule type" value="Genomic_DNA"/>
</dbReference>
<keyword evidence="1" id="KW-1133">Transmembrane helix</keyword>
<feature type="transmembrane region" description="Helical" evidence="1">
    <location>
        <begin position="7"/>
        <end position="30"/>
    </location>
</feature>
<evidence type="ECO:0000256" key="1">
    <source>
        <dbReference type="SAM" id="Phobius"/>
    </source>
</evidence>
<keyword evidence="1" id="KW-0812">Transmembrane</keyword>